<dbReference type="OrthoDB" id="10487366at2759"/>
<feature type="compositionally biased region" description="Polar residues" evidence="1">
    <location>
        <begin position="140"/>
        <end position="149"/>
    </location>
</feature>
<evidence type="ECO:0000256" key="1">
    <source>
        <dbReference type="SAM" id="MobiDB-lite"/>
    </source>
</evidence>
<organism evidence="2 3">
    <name type="scientific">Trichophyton equinum (strain ATCC MYA-4606 / CBS 127.97)</name>
    <name type="common">Horse ringworm fungus</name>
    <dbReference type="NCBI Taxonomy" id="559882"/>
    <lineage>
        <taxon>Eukaryota</taxon>
        <taxon>Fungi</taxon>
        <taxon>Dikarya</taxon>
        <taxon>Ascomycota</taxon>
        <taxon>Pezizomycotina</taxon>
        <taxon>Eurotiomycetes</taxon>
        <taxon>Eurotiomycetidae</taxon>
        <taxon>Onygenales</taxon>
        <taxon>Arthrodermataceae</taxon>
        <taxon>Trichophyton</taxon>
    </lineage>
</organism>
<dbReference type="eggNOG" id="ENOG502RQWU">
    <property type="taxonomic scope" value="Eukaryota"/>
</dbReference>
<gene>
    <name evidence="2" type="ORF">TEQG_00208</name>
</gene>
<protein>
    <submittedName>
        <fullName evidence="2">Uncharacterized protein</fullName>
    </submittedName>
</protein>
<feature type="compositionally biased region" description="Basic residues" evidence="1">
    <location>
        <begin position="156"/>
        <end position="167"/>
    </location>
</feature>
<dbReference type="AlphaFoldDB" id="F2PGY8"/>
<feature type="region of interest" description="Disordered" evidence="1">
    <location>
        <begin position="291"/>
        <end position="312"/>
    </location>
</feature>
<evidence type="ECO:0000313" key="3">
    <source>
        <dbReference type="Proteomes" id="UP000009169"/>
    </source>
</evidence>
<keyword evidence="3" id="KW-1185">Reference proteome</keyword>
<reference evidence="3" key="1">
    <citation type="journal article" date="2012" name="MBio">
        <title>Comparative genome analysis of Trichophyton rubrum and related dermatophytes reveals candidate genes involved in infection.</title>
        <authorList>
            <person name="Martinez D.A."/>
            <person name="Oliver B.G."/>
            <person name="Graeser Y."/>
            <person name="Goldberg J.M."/>
            <person name="Li W."/>
            <person name="Martinez-Rossi N.M."/>
            <person name="Monod M."/>
            <person name="Shelest E."/>
            <person name="Barton R.C."/>
            <person name="Birch E."/>
            <person name="Brakhage A.A."/>
            <person name="Chen Z."/>
            <person name="Gurr S.J."/>
            <person name="Heiman D."/>
            <person name="Heitman J."/>
            <person name="Kosti I."/>
            <person name="Rossi A."/>
            <person name="Saif S."/>
            <person name="Samalova M."/>
            <person name="Saunders C.W."/>
            <person name="Shea T."/>
            <person name="Summerbell R.C."/>
            <person name="Xu J."/>
            <person name="Young S."/>
            <person name="Zeng Q."/>
            <person name="Birren B.W."/>
            <person name="Cuomo C.A."/>
            <person name="White T.C."/>
        </authorList>
    </citation>
    <scope>NUCLEOTIDE SEQUENCE [LARGE SCALE GENOMIC DNA]</scope>
    <source>
        <strain evidence="3">ATCC MYA-4606 / CBS 127.97</strain>
    </source>
</reference>
<name>F2PGY8_TRIEC</name>
<sequence>MAHSNSLLYIDQEPLLQVLPAEPAIEPCFPLQLTYLPSIEQSLYIVREQPPEQVIQYQGVIPIHTGQCPICQALHDRSYTYQYLLPVEIHVRNEFIPVYCGKHIQLMTDEGIALSYPPVHNNITFVQSTVNYPNHVMLNSNEASHQSRPFTPKVRQSGHRRRTRTHHLPKELHKRERDGEESRSCKVPDSAVKTRHKPARSPSPIPFSRAPTLAETPAIVHTDKANVIPPQACSDSTKRSPEEASRPYDIYEKRTSVRQGGYKSARAESIFSCSTDSTKLGIIPPHKLAVPRNPHTPPENRPRVTGRSYDTTKKGGKMGWLRFWRS</sequence>
<dbReference type="Proteomes" id="UP000009169">
    <property type="component" value="Unassembled WGS sequence"/>
</dbReference>
<feature type="compositionally biased region" description="Basic and acidic residues" evidence="1">
    <location>
        <begin position="168"/>
        <end position="186"/>
    </location>
</feature>
<dbReference type="HOGENOM" id="CLU_073918_0_0_1"/>
<feature type="region of interest" description="Disordered" evidence="1">
    <location>
        <begin position="140"/>
        <end position="210"/>
    </location>
</feature>
<accession>F2PGY8</accession>
<evidence type="ECO:0000313" key="2">
    <source>
        <dbReference type="EMBL" id="EGE01156.1"/>
    </source>
</evidence>
<proteinExistence type="predicted"/>
<dbReference type="EMBL" id="DS995718">
    <property type="protein sequence ID" value="EGE01156.1"/>
    <property type="molecule type" value="Genomic_DNA"/>
</dbReference>
<dbReference type="VEuPathDB" id="FungiDB:TEQG_00208"/>